<dbReference type="AlphaFoldDB" id="A0A285W0B4"/>
<gene>
    <name evidence="2" type="ORF">SAMN05421879_1321</name>
</gene>
<keyword evidence="3" id="KW-1185">Reference proteome</keyword>
<feature type="domain" description="ACT" evidence="1">
    <location>
        <begin position="77"/>
        <end position="151"/>
    </location>
</feature>
<dbReference type="InterPro" id="IPR045865">
    <property type="entry name" value="ACT-like_dom_sf"/>
</dbReference>
<protein>
    <recommendedName>
        <fullName evidence="1">ACT domain-containing protein</fullName>
    </recommendedName>
</protein>
<dbReference type="Gene3D" id="3.30.70.260">
    <property type="match status" value="1"/>
</dbReference>
<dbReference type="PROSITE" id="PS51671">
    <property type="entry name" value="ACT"/>
    <property type="match status" value="1"/>
</dbReference>
<evidence type="ECO:0000313" key="2">
    <source>
        <dbReference type="EMBL" id="SOC58371.1"/>
    </source>
</evidence>
<dbReference type="EMBL" id="OBQK01000032">
    <property type="protein sequence ID" value="SOC58371.1"/>
    <property type="molecule type" value="Genomic_DNA"/>
</dbReference>
<dbReference type="Proteomes" id="UP000219688">
    <property type="component" value="Unassembled WGS sequence"/>
</dbReference>
<dbReference type="InterPro" id="IPR002912">
    <property type="entry name" value="ACT_dom"/>
</dbReference>
<sequence length="244" mass="26081">MTVANVLVMLPVELALHAGVLLTDLPYLGKVLLLTLAATLLAVWVVEPSAARLLRRWLHAPALRARVRLRAADSLWRVRAELRDEPGALARLTDELSALGANILDLQVQRQPEGALDELVVATPAEVREEDLLDAVASAGGRAAVVRPTTASVLADAQTRALSHAVAVADRPEELPQEVAELLRASVVRSPPTGCSFTGRTLLKIPSVTSGALVLARPGEPFTIAESARAHRLAELAELTTLRR</sequence>
<dbReference type="SUPFAM" id="SSF55021">
    <property type="entry name" value="ACT-like"/>
    <property type="match status" value="1"/>
</dbReference>
<organism evidence="2 3">
    <name type="scientific">Ornithinimicrobium cerasi</name>
    <dbReference type="NCBI Taxonomy" id="2248773"/>
    <lineage>
        <taxon>Bacteria</taxon>
        <taxon>Bacillati</taxon>
        <taxon>Actinomycetota</taxon>
        <taxon>Actinomycetes</taxon>
        <taxon>Micrococcales</taxon>
        <taxon>Ornithinimicrobiaceae</taxon>
        <taxon>Ornithinimicrobium</taxon>
    </lineage>
</organism>
<proteinExistence type="predicted"/>
<evidence type="ECO:0000259" key="1">
    <source>
        <dbReference type="PROSITE" id="PS51671"/>
    </source>
</evidence>
<name>A0A285W0B4_9MICO</name>
<dbReference type="Pfam" id="PF01842">
    <property type="entry name" value="ACT"/>
    <property type="match status" value="1"/>
</dbReference>
<dbReference type="RefSeq" id="WP_244903931.1">
    <property type="nucleotide sequence ID" value="NZ_OBQK01000032.1"/>
</dbReference>
<evidence type="ECO:0000313" key="3">
    <source>
        <dbReference type="Proteomes" id="UP000219688"/>
    </source>
</evidence>
<accession>A0A285W0B4</accession>
<reference evidence="3" key="1">
    <citation type="submission" date="2017-08" db="EMBL/GenBank/DDBJ databases">
        <authorList>
            <person name="Varghese N."/>
            <person name="Submissions S."/>
        </authorList>
    </citation>
    <scope>NUCLEOTIDE SEQUENCE [LARGE SCALE GENOMIC DNA]</scope>
    <source>
        <strain evidence="3">USBA17B2</strain>
    </source>
</reference>